<dbReference type="GO" id="GO:0004222">
    <property type="term" value="F:metalloendopeptidase activity"/>
    <property type="evidence" value="ECO:0007669"/>
    <property type="project" value="TreeGrafter"/>
</dbReference>
<keyword evidence="5" id="KW-0812">Transmembrane</keyword>
<evidence type="ECO:0000256" key="6">
    <source>
        <dbReference type="ARBA" id="ARBA00022723"/>
    </source>
</evidence>
<sequence length="301" mass="33668">MEQMDIKNRWGKWAGSLAVMAVLLLVVLPTKAQKSSLLWKIENPETQATSYIFGTYHLIGSAYLDENAPVKKAYEESETVVIETELDSSAMMMVAMKAMMLDNSLKSLVDSADYVLLKQEIEPIIGMPISQFDNVKPIMLSTMYSVAKAQEVTPKDFTFDGTPIDLFFAEDGKEKGKKVVPLETAMEQAEILFDSQTVEEQAAALVENVKAELEDDLSAEILDAYQKQDLDKLWELSQDWDESMGEMTLLLDDRNKKWIPKLKPLLDEGKAFIAVGALHLPGEMGVLELLKAEGYVVSSRE</sequence>
<keyword evidence="8" id="KW-0378">Hydrolase</keyword>
<dbReference type="eggNOG" id="COG3735">
    <property type="taxonomic scope" value="Bacteria"/>
</dbReference>
<keyword evidence="11" id="KW-0472">Membrane</keyword>
<dbReference type="Proteomes" id="UP000005631">
    <property type="component" value="Chromosome"/>
</dbReference>
<proteinExistence type="predicted"/>
<dbReference type="GO" id="GO:0046872">
    <property type="term" value="F:metal ion binding"/>
    <property type="evidence" value="ECO:0007669"/>
    <property type="project" value="UniProtKB-KW"/>
</dbReference>
<evidence type="ECO:0000313" key="14">
    <source>
        <dbReference type="Proteomes" id="UP000005631"/>
    </source>
</evidence>
<evidence type="ECO:0000256" key="7">
    <source>
        <dbReference type="ARBA" id="ARBA00022729"/>
    </source>
</evidence>
<reference evidence="13 14" key="1">
    <citation type="journal article" date="2012" name="Stand. Genomic Sci.">
        <title>Genome sequence of the orange-pigmented seawater bacterium Owenweeksia hongkongensis type strain (UST20020801(T)).</title>
        <authorList>
            <person name="Riedel T."/>
            <person name="Held B."/>
            <person name="Nolan M."/>
            <person name="Lucas S."/>
            <person name="Lapidus A."/>
            <person name="Tice H."/>
            <person name="Del Rio T.G."/>
            <person name="Cheng J.F."/>
            <person name="Han C."/>
            <person name="Tapia R."/>
            <person name="Goodwin L.A."/>
            <person name="Pitluck S."/>
            <person name="Liolios K."/>
            <person name="Mavromatis K."/>
            <person name="Pagani I."/>
            <person name="Ivanova N."/>
            <person name="Mikhailova N."/>
            <person name="Pati A."/>
            <person name="Chen A."/>
            <person name="Palaniappan K."/>
            <person name="Rohde M."/>
            <person name="Tindall B.J."/>
            <person name="Detter J.C."/>
            <person name="Goker M."/>
            <person name="Woyke T."/>
            <person name="Bristow J."/>
            <person name="Eisen J.A."/>
            <person name="Markowitz V."/>
            <person name="Hugenholtz P."/>
            <person name="Klenk H.P."/>
            <person name="Kyrpides N.C."/>
        </authorList>
    </citation>
    <scope>NUCLEOTIDE SEQUENCE</scope>
    <source>
        <strain evidence="14">DSM 17368 / JCM 12287 / NRRL B-23963</strain>
    </source>
</reference>
<name>G8R3I1_OWEHD</name>
<evidence type="ECO:0000256" key="11">
    <source>
        <dbReference type="ARBA" id="ARBA00023136"/>
    </source>
</evidence>
<organism evidence="13 14">
    <name type="scientific">Owenweeksia hongkongensis (strain DSM 17368 / CIP 108786 / JCM 12287 / NRRL B-23963 / UST20020801)</name>
    <dbReference type="NCBI Taxonomy" id="926562"/>
    <lineage>
        <taxon>Bacteria</taxon>
        <taxon>Pseudomonadati</taxon>
        <taxon>Bacteroidota</taxon>
        <taxon>Flavobacteriia</taxon>
        <taxon>Flavobacteriales</taxon>
        <taxon>Owenweeksiaceae</taxon>
        <taxon>Owenweeksia</taxon>
    </lineage>
</organism>
<dbReference type="EMBL" id="CP003156">
    <property type="protein sequence ID" value="AEV33037.1"/>
    <property type="molecule type" value="Genomic_DNA"/>
</dbReference>
<keyword evidence="7" id="KW-0732">Signal</keyword>
<dbReference type="CDD" id="cd14789">
    <property type="entry name" value="Tiki"/>
    <property type="match status" value="1"/>
</dbReference>
<keyword evidence="9" id="KW-1133">Transmembrane helix</keyword>
<dbReference type="PANTHER" id="PTHR31120">
    <property type="entry name" value="METALLOPROTEASE TIKI"/>
    <property type="match status" value="1"/>
</dbReference>
<evidence type="ECO:0000256" key="2">
    <source>
        <dbReference type="ARBA" id="ARBA00001941"/>
    </source>
</evidence>
<keyword evidence="14" id="KW-1185">Reference proteome</keyword>
<evidence type="ECO:0000256" key="1">
    <source>
        <dbReference type="ARBA" id="ARBA00001936"/>
    </source>
</evidence>
<protein>
    <recommendedName>
        <fullName evidence="15">GumN protein</fullName>
    </recommendedName>
</protein>
<evidence type="ECO:0000256" key="9">
    <source>
        <dbReference type="ARBA" id="ARBA00022989"/>
    </source>
</evidence>
<evidence type="ECO:0000256" key="3">
    <source>
        <dbReference type="ARBA" id="ARBA00004479"/>
    </source>
</evidence>
<keyword evidence="10" id="KW-0482">Metalloprotease</keyword>
<keyword evidence="6" id="KW-0479">Metal-binding</keyword>
<comment type="subcellular location">
    <subcellularLocation>
        <location evidence="3">Membrane</location>
        <topology evidence="3">Single-pass type I membrane protein</topology>
    </subcellularLocation>
</comment>
<dbReference type="GO" id="GO:0016020">
    <property type="term" value="C:membrane"/>
    <property type="evidence" value="ECO:0007669"/>
    <property type="project" value="UniProtKB-SubCell"/>
</dbReference>
<dbReference type="InterPro" id="IPR002816">
    <property type="entry name" value="TraB/PrgY/GumN_fam"/>
</dbReference>
<dbReference type="Pfam" id="PF01963">
    <property type="entry name" value="TraB_PrgY_gumN"/>
    <property type="match status" value="1"/>
</dbReference>
<dbReference type="HOGENOM" id="CLU_057525_1_1_10"/>
<dbReference type="OrthoDB" id="9798714at2"/>
<dbReference type="InterPro" id="IPR040230">
    <property type="entry name" value="TIKI1/2-like"/>
</dbReference>
<evidence type="ECO:0000256" key="8">
    <source>
        <dbReference type="ARBA" id="ARBA00022801"/>
    </source>
</evidence>
<evidence type="ECO:0000256" key="5">
    <source>
        <dbReference type="ARBA" id="ARBA00022692"/>
    </source>
</evidence>
<dbReference type="PANTHER" id="PTHR31120:SF6">
    <property type="entry name" value="METALLOPROTEASE TIKI HOMOLOG"/>
    <property type="match status" value="1"/>
</dbReference>
<evidence type="ECO:0008006" key="15">
    <source>
        <dbReference type="Google" id="ProtNLM"/>
    </source>
</evidence>
<dbReference type="GO" id="GO:0006508">
    <property type="term" value="P:proteolysis"/>
    <property type="evidence" value="ECO:0007669"/>
    <property type="project" value="UniProtKB-KW"/>
</dbReference>
<keyword evidence="12" id="KW-0325">Glycoprotein</keyword>
<dbReference type="STRING" id="926562.Oweho_2061"/>
<keyword evidence="4" id="KW-0645">Protease</keyword>
<dbReference type="RefSeq" id="WP_014202387.1">
    <property type="nucleotide sequence ID" value="NC_016599.1"/>
</dbReference>
<dbReference type="AlphaFoldDB" id="G8R3I1"/>
<comment type="cofactor">
    <cofactor evidence="2">
        <name>Co(2+)</name>
        <dbReference type="ChEBI" id="CHEBI:48828"/>
    </cofactor>
</comment>
<gene>
    <name evidence="13" type="ordered locus">Oweho_2061</name>
</gene>
<evidence type="ECO:0000256" key="10">
    <source>
        <dbReference type="ARBA" id="ARBA00023049"/>
    </source>
</evidence>
<comment type="cofactor">
    <cofactor evidence="1">
        <name>Mn(2+)</name>
        <dbReference type="ChEBI" id="CHEBI:29035"/>
    </cofactor>
</comment>
<dbReference type="KEGG" id="oho:Oweho_2061"/>
<evidence type="ECO:0000313" key="13">
    <source>
        <dbReference type="EMBL" id="AEV33037.1"/>
    </source>
</evidence>
<dbReference type="GO" id="GO:0030178">
    <property type="term" value="P:negative regulation of Wnt signaling pathway"/>
    <property type="evidence" value="ECO:0007669"/>
    <property type="project" value="InterPro"/>
</dbReference>
<evidence type="ECO:0000256" key="12">
    <source>
        <dbReference type="ARBA" id="ARBA00023180"/>
    </source>
</evidence>
<evidence type="ECO:0000256" key="4">
    <source>
        <dbReference type="ARBA" id="ARBA00022670"/>
    </source>
</evidence>
<accession>G8R3I1</accession>